<evidence type="ECO:0000313" key="1">
    <source>
        <dbReference type="EMBL" id="KAH3769493.1"/>
    </source>
</evidence>
<gene>
    <name evidence="1" type="ORF">DPMN_170761</name>
</gene>
<accession>A0A9D4DXY1</accession>
<reference evidence="1" key="1">
    <citation type="journal article" date="2019" name="bioRxiv">
        <title>The Genome of the Zebra Mussel, Dreissena polymorpha: A Resource for Invasive Species Research.</title>
        <authorList>
            <person name="McCartney M.A."/>
            <person name="Auch B."/>
            <person name="Kono T."/>
            <person name="Mallez S."/>
            <person name="Zhang Y."/>
            <person name="Obille A."/>
            <person name="Becker A."/>
            <person name="Abrahante J.E."/>
            <person name="Garbe J."/>
            <person name="Badalamenti J.P."/>
            <person name="Herman A."/>
            <person name="Mangelson H."/>
            <person name="Liachko I."/>
            <person name="Sullivan S."/>
            <person name="Sone E.D."/>
            <person name="Koren S."/>
            <person name="Silverstein K.A.T."/>
            <person name="Beckman K.B."/>
            <person name="Gohl D.M."/>
        </authorList>
    </citation>
    <scope>NUCLEOTIDE SEQUENCE</scope>
    <source>
        <strain evidence="1">Duluth1</strain>
        <tissue evidence="1">Whole animal</tissue>
    </source>
</reference>
<keyword evidence="2" id="KW-1185">Reference proteome</keyword>
<comment type="caution">
    <text evidence="1">The sequence shown here is derived from an EMBL/GenBank/DDBJ whole genome shotgun (WGS) entry which is preliminary data.</text>
</comment>
<proteinExistence type="predicted"/>
<dbReference type="Proteomes" id="UP000828390">
    <property type="component" value="Unassembled WGS sequence"/>
</dbReference>
<evidence type="ECO:0000313" key="2">
    <source>
        <dbReference type="Proteomes" id="UP000828390"/>
    </source>
</evidence>
<name>A0A9D4DXY1_DREPO</name>
<dbReference type="EMBL" id="JAIWYP010000009">
    <property type="protein sequence ID" value="KAH3769493.1"/>
    <property type="molecule type" value="Genomic_DNA"/>
</dbReference>
<reference evidence="1" key="2">
    <citation type="submission" date="2020-11" db="EMBL/GenBank/DDBJ databases">
        <authorList>
            <person name="McCartney M.A."/>
            <person name="Auch B."/>
            <person name="Kono T."/>
            <person name="Mallez S."/>
            <person name="Becker A."/>
            <person name="Gohl D.M."/>
            <person name="Silverstein K.A.T."/>
            <person name="Koren S."/>
            <person name="Bechman K.B."/>
            <person name="Herman A."/>
            <person name="Abrahante J.E."/>
            <person name="Garbe J."/>
        </authorList>
    </citation>
    <scope>NUCLEOTIDE SEQUENCE</scope>
    <source>
        <strain evidence="1">Duluth1</strain>
        <tissue evidence="1">Whole animal</tissue>
    </source>
</reference>
<protein>
    <submittedName>
        <fullName evidence="1">Uncharacterized protein</fullName>
    </submittedName>
</protein>
<dbReference type="AlphaFoldDB" id="A0A9D4DXY1"/>
<organism evidence="1 2">
    <name type="scientific">Dreissena polymorpha</name>
    <name type="common">Zebra mussel</name>
    <name type="synonym">Mytilus polymorpha</name>
    <dbReference type="NCBI Taxonomy" id="45954"/>
    <lineage>
        <taxon>Eukaryota</taxon>
        <taxon>Metazoa</taxon>
        <taxon>Spiralia</taxon>
        <taxon>Lophotrochozoa</taxon>
        <taxon>Mollusca</taxon>
        <taxon>Bivalvia</taxon>
        <taxon>Autobranchia</taxon>
        <taxon>Heteroconchia</taxon>
        <taxon>Euheterodonta</taxon>
        <taxon>Imparidentia</taxon>
        <taxon>Neoheterodontei</taxon>
        <taxon>Myida</taxon>
        <taxon>Dreissenoidea</taxon>
        <taxon>Dreissenidae</taxon>
        <taxon>Dreissena</taxon>
    </lineage>
</organism>
<sequence>MPVCVMMVKLMPIGNLSSPISATSSGPNITGFLSQVQLGSVEYSDQAILGMLNNFSDSYMYFMDVQSKYLFCRIY</sequence>